<feature type="transmembrane region" description="Helical" evidence="14">
    <location>
        <begin position="245"/>
        <end position="264"/>
    </location>
</feature>
<feature type="transmembrane region" description="Helical" evidence="14">
    <location>
        <begin position="45"/>
        <end position="63"/>
    </location>
</feature>
<keyword evidence="14" id="KW-0573">Peptidoglycan synthesis</keyword>
<sequence>MSIEQIIVLAVVQGITEFLPISSSGHLVLIPYLTGWPDQGQFTDVMVHLGTLLAILIYFWRDVMRLIGGAFELLKGKVTEEGKLAVFIVIATIPAVIFGLFLKKFGFADLDRSVGVVAFNTFFYGIVMLVADMVGKQVKTMQSMTLFQAVFIGVAQALALIPGTSRSGVTMSAARFLGFTRTESARFSFLLGIPAMLGAGALTLGDALAAGDTISADSFICAGLTFFAGLAAIAFLMALVKRVSFLPFVIYRMVLSGFLVVLLYT</sequence>
<feature type="transmembrane region" description="Helical" evidence="14">
    <location>
        <begin position="114"/>
        <end position="134"/>
    </location>
</feature>
<evidence type="ECO:0000256" key="13">
    <source>
        <dbReference type="ARBA" id="ARBA00047594"/>
    </source>
</evidence>
<keyword evidence="5 14" id="KW-1003">Cell membrane</keyword>
<keyword evidence="9 14" id="KW-0472">Membrane</keyword>
<dbReference type="InterPro" id="IPR003824">
    <property type="entry name" value="UppP"/>
</dbReference>
<evidence type="ECO:0000256" key="12">
    <source>
        <dbReference type="ARBA" id="ARBA00032932"/>
    </source>
</evidence>
<keyword evidence="8 14" id="KW-1133">Transmembrane helix</keyword>
<dbReference type="PANTHER" id="PTHR30622">
    <property type="entry name" value="UNDECAPRENYL-DIPHOSPHATASE"/>
    <property type="match status" value="1"/>
</dbReference>
<dbReference type="PANTHER" id="PTHR30622:SF4">
    <property type="entry name" value="UNDECAPRENYL-DIPHOSPHATASE"/>
    <property type="match status" value="1"/>
</dbReference>
<comment type="similarity">
    <text evidence="2 14">Belongs to the UppP family.</text>
</comment>
<evidence type="ECO:0000313" key="15">
    <source>
        <dbReference type="EMBL" id="ODA67805.1"/>
    </source>
</evidence>
<feature type="transmembrane region" description="Helical" evidence="14">
    <location>
        <begin position="84"/>
        <end position="102"/>
    </location>
</feature>
<evidence type="ECO:0000256" key="4">
    <source>
        <dbReference type="ARBA" id="ARBA00021581"/>
    </source>
</evidence>
<comment type="subcellular location">
    <subcellularLocation>
        <location evidence="1 14">Cell membrane</location>
        <topology evidence="1 14">Multi-pass membrane protein</topology>
    </subcellularLocation>
</comment>
<dbReference type="EC" id="3.6.1.27" evidence="3 14"/>
<dbReference type="AlphaFoldDB" id="A0A1E2S0F5"/>
<organism evidence="15 16">
    <name type="scientific">Methyloligella halotolerans</name>
    <dbReference type="NCBI Taxonomy" id="1177755"/>
    <lineage>
        <taxon>Bacteria</taxon>
        <taxon>Pseudomonadati</taxon>
        <taxon>Pseudomonadota</taxon>
        <taxon>Alphaproteobacteria</taxon>
        <taxon>Hyphomicrobiales</taxon>
        <taxon>Hyphomicrobiaceae</taxon>
        <taxon>Methyloligella</taxon>
    </lineage>
</organism>
<dbReference type="PATRIC" id="fig|1177755.3.peg.975"/>
<keyword evidence="6 14" id="KW-0812">Transmembrane</keyword>
<evidence type="ECO:0000256" key="3">
    <source>
        <dbReference type="ARBA" id="ARBA00012374"/>
    </source>
</evidence>
<dbReference type="GO" id="GO:0005886">
    <property type="term" value="C:plasma membrane"/>
    <property type="evidence" value="ECO:0007669"/>
    <property type="project" value="UniProtKB-SubCell"/>
</dbReference>
<proteinExistence type="inferred from homology"/>
<keyword evidence="14" id="KW-0133">Cell shape</keyword>
<dbReference type="STRING" id="1177755.A7A08_00971"/>
<dbReference type="Pfam" id="PF02673">
    <property type="entry name" value="BacA"/>
    <property type="match status" value="1"/>
</dbReference>
<dbReference type="RefSeq" id="WP_069094374.1">
    <property type="nucleotide sequence ID" value="NZ_MASI01000002.1"/>
</dbReference>
<dbReference type="GO" id="GO:0046677">
    <property type="term" value="P:response to antibiotic"/>
    <property type="evidence" value="ECO:0007669"/>
    <property type="project" value="UniProtKB-UniRule"/>
</dbReference>
<dbReference type="NCBIfam" id="TIGR00753">
    <property type="entry name" value="undec_PP_bacA"/>
    <property type="match status" value="1"/>
</dbReference>
<dbReference type="NCBIfam" id="NF001393">
    <property type="entry name" value="PRK00281.2-4"/>
    <property type="match status" value="1"/>
</dbReference>
<dbReference type="GO" id="GO:0008360">
    <property type="term" value="P:regulation of cell shape"/>
    <property type="evidence" value="ECO:0007669"/>
    <property type="project" value="UniProtKB-KW"/>
</dbReference>
<comment type="catalytic activity">
    <reaction evidence="13 14">
        <text>di-trans,octa-cis-undecaprenyl diphosphate + H2O = di-trans,octa-cis-undecaprenyl phosphate + phosphate + H(+)</text>
        <dbReference type="Rhea" id="RHEA:28094"/>
        <dbReference type="ChEBI" id="CHEBI:15377"/>
        <dbReference type="ChEBI" id="CHEBI:15378"/>
        <dbReference type="ChEBI" id="CHEBI:43474"/>
        <dbReference type="ChEBI" id="CHEBI:58405"/>
        <dbReference type="ChEBI" id="CHEBI:60392"/>
        <dbReference type="EC" id="3.6.1.27"/>
    </reaction>
</comment>
<dbReference type="OrthoDB" id="9808289at2"/>
<evidence type="ECO:0000256" key="9">
    <source>
        <dbReference type="ARBA" id="ARBA00023136"/>
    </source>
</evidence>
<dbReference type="Proteomes" id="UP000095087">
    <property type="component" value="Unassembled WGS sequence"/>
</dbReference>
<reference evidence="15 16" key="1">
    <citation type="submission" date="2016-07" db="EMBL/GenBank/DDBJ databases">
        <title>Draft genome sequence of Methyloligella halotolerans C2T (VKM B-2706T=CCUG 61687T=DSM 25045T), a halotolerant polyhydroxybutyrate accumulating methylotroph.</title>
        <authorList>
            <person name="Vasilenko O.V."/>
            <person name="Doronina N.V."/>
            <person name="Poroshina M.N."/>
            <person name="Tarlachkov S.V."/>
            <person name="Trotsenko Y.A."/>
        </authorList>
    </citation>
    <scope>NUCLEOTIDE SEQUENCE [LARGE SCALE GENOMIC DNA]</scope>
    <source>
        <strain evidence="15 16">VKM B-2706</strain>
    </source>
</reference>
<dbReference type="GO" id="GO:0009252">
    <property type="term" value="P:peptidoglycan biosynthetic process"/>
    <property type="evidence" value="ECO:0007669"/>
    <property type="project" value="UniProtKB-KW"/>
</dbReference>
<evidence type="ECO:0000256" key="5">
    <source>
        <dbReference type="ARBA" id="ARBA00022475"/>
    </source>
</evidence>
<feature type="transmembrane region" description="Helical" evidence="14">
    <location>
        <begin position="146"/>
        <end position="165"/>
    </location>
</feature>
<feature type="transmembrane region" description="Helical" evidence="14">
    <location>
        <begin position="7"/>
        <end position="33"/>
    </location>
</feature>
<keyword evidence="16" id="KW-1185">Reference proteome</keyword>
<feature type="transmembrane region" description="Helical" evidence="14">
    <location>
        <begin position="185"/>
        <end position="207"/>
    </location>
</feature>
<dbReference type="HAMAP" id="MF_01006">
    <property type="entry name" value="Undec_diphosphatase"/>
    <property type="match status" value="1"/>
</dbReference>
<evidence type="ECO:0000256" key="1">
    <source>
        <dbReference type="ARBA" id="ARBA00004651"/>
    </source>
</evidence>
<keyword evidence="14" id="KW-0961">Cell wall biogenesis/degradation</keyword>
<evidence type="ECO:0000313" key="16">
    <source>
        <dbReference type="Proteomes" id="UP000095087"/>
    </source>
</evidence>
<dbReference type="GO" id="GO:0071555">
    <property type="term" value="P:cell wall organization"/>
    <property type="evidence" value="ECO:0007669"/>
    <property type="project" value="UniProtKB-KW"/>
</dbReference>
<protein>
    <recommendedName>
        <fullName evidence="4 14">Undecaprenyl-diphosphatase</fullName>
        <ecNumber evidence="3 14">3.6.1.27</ecNumber>
    </recommendedName>
    <alternativeName>
        <fullName evidence="12 14">Bacitracin resistance protein</fullName>
    </alternativeName>
    <alternativeName>
        <fullName evidence="11 14">Undecaprenyl pyrophosphate phosphatase</fullName>
    </alternativeName>
</protein>
<gene>
    <name evidence="14" type="primary">uppP</name>
    <name evidence="15" type="ORF">A7A08_00971</name>
</gene>
<dbReference type="GO" id="GO:0050380">
    <property type="term" value="F:undecaprenyl-diphosphatase activity"/>
    <property type="evidence" value="ECO:0007669"/>
    <property type="project" value="UniProtKB-UniRule"/>
</dbReference>
<keyword evidence="7 14" id="KW-0378">Hydrolase</keyword>
<comment type="function">
    <text evidence="14">Catalyzes the dephosphorylation of undecaprenyl diphosphate (UPP). Confers resistance to bacitracin.</text>
</comment>
<evidence type="ECO:0000256" key="14">
    <source>
        <dbReference type="HAMAP-Rule" id="MF_01006"/>
    </source>
</evidence>
<comment type="caution">
    <text evidence="15">The sequence shown here is derived from an EMBL/GenBank/DDBJ whole genome shotgun (WGS) entry which is preliminary data.</text>
</comment>
<evidence type="ECO:0000256" key="10">
    <source>
        <dbReference type="ARBA" id="ARBA00023251"/>
    </source>
</evidence>
<name>A0A1E2S0F5_9HYPH</name>
<keyword evidence="10 14" id="KW-0046">Antibiotic resistance</keyword>
<evidence type="ECO:0000256" key="6">
    <source>
        <dbReference type="ARBA" id="ARBA00022692"/>
    </source>
</evidence>
<dbReference type="EMBL" id="MASI01000002">
    <property type="protein sequence ID" value="ODA67805.1"/>
    <property type="molecule type" value="Genomic_DNA"/>
</dbReference>
<evidence type="ECO:0000256" key="2">
    <source>
        <dbReference type="ARBA" id="ARBA00010621"/>
    </source>
</evidence>
<comment type="miscellaneous">
    <text evidence="14">Bacitracin is thought to be involved in the inhibition of peptidoglycan synthesis by sequestering undecaprenyl diphosphate, thereby reducing the pool of lipid carrier available.</text>
</comment>
<evidence type="ECO:0000256" key="8">
    <source>
        <dbReference type="ARBA" id="ARBA00022989"/>
    </source>
</evidence>
<evidence type="ECO:0000256" key="11">
    <source>
        <dbReference type="ARBA" id="ARBA00032707"/>
    </source>
</evidence>
<evidence type="ECO:0000256" key="7">
    <source>
        <dbReference type="ARBA" id="ARBA00022801"/>
    </source>
</evidence>
<feature type="transmembrane region" description="Helical" evidence="14">
    <location>
        <begin position="219"/>
        <end position="239"/>
    </location>
</feature>
<accession>A0A1E2S0F5</accession>